<dbReference type="GO" id="GO:0016616">
    <property type="term" value="F:oxidoreductase activity, acting on the CH-OH group of donors, NAD or NADP as acceptor"/>
    <property type="evidence" value="ECO:0007669"/>
    <property type="project" value="TreeGrafter"/>
</dbReference>
<organism evidence="4 5">
    <name type="scientific">Colletotrichum simmondsii</name>
    <dbReference type="NCBI Taxonomy" id="703756"/>
    <lineage>
        <taxon>Eukaryota</taxon>
        <taxon>Fungi</taxon>
        <taxon>Dikarya</taxon>
        <taxon>Ascomycota</taxon>
        <taxon>Pezizomycotina</taxon>
        <taxon>Sordariomycetes</taxon>
        <taxon>Hypocreomycetidae</taxon>
        <taxon>Glomerellales</taxon>
        <taxon>Glomerellaceae</taxon>
        <taxon>Colletotrichum</taxon>
        <taxon>Colletotrichum acutatum species complex</taxon>
    </lineage>
</organism>
<keyword evidence="5" id="KW-1185">Reference proteome</keyword>
<dbReference type="AlphaFoldDB" id="A0A135TMW1"/>
<dbReference type="EMBL" id="JFBX01000111">
    <property type="protein sequence ID" value="KXH49474.1"/>
    <property type="molecule type" value="Genomic_DNA"/>
</dbReference>
<dbReference type="Proteomes" id="UP000070328">
    <property type="component" value="Unassembled WGS sequence"/>
</dbReference>
<dbReference type="InterPro" id="IPR050425">
    <property type="entry name" value="NAD(P)_dehydrat-like"/>
</dbReference>
<comment type="caution">
    <text evidence="4">The sequence shown here is derived from an EMBL/GenBank/DDBJ whole genome shotgun (WGS) entry which is preliminary data.</text>
</comment>
<evidence type="ECO:0000313" key="4">
    <source>
        <dbReference type="EMBL" id="KXH49474.1"/>
    </source>
</evidence>
<evidence type="ECO:0000256" key="1">
    <source>
        <dbReference type="ARBA" id="ARBA00023002"/>
    </source>
</evidence>
<reference evidence="4 5" key="1">
    <citation type="submission" date="2014-02" db="EMBL/GenBank/DDBJ databases">
        <title>The genome sequence of Colletotrichum simmondsii CBS122122.</title>
        <authorList>
            <person name="Baroncelli R."/>
            <person name="Thon M.R."/>
        </authorList>
    </citation>
    <scope>NUCLEOTIDE SEQUENCE [LARGE SCALE GENOMIC DNA]</scope>
    <source>
        <strain evidence="4 5">CBS122122</strain>
    </source>
</reference>
<dbReference type="SUPFAM" id="SSF51735">
    <property type="entry name" value="NAD(P)-binding Rossmann-fold domains"/>
    <property type="match status" value="1"/>
</dbReference>
<evidence type="ECO:0000313" key="5">
    <source>
        <dbReference type="Proteomes" id="UP000070328"/>
    </source>
</evidence>
<evidence type="ECO:0000256" key="2">
    <source>
        <dbReference type="ARBA" id="ARBA00023445"/>
    </source>
</evidence>
<dbReference type="OrthoDB" id="2735536at2759"/>
<dbReference type="PANTHER" id="PTHR10366:SF564">
    <property type="entry name" value="STEROL-4-ALPHA-CARBOXYLATE 3-DEHYDROGENASE, DECARBOXYLATING"/>
    <property type="match status" value="1"/>
</dbReference>
<dbReference type="Pfam" id="PF01370">
    <property type="entry name" value="Epimerase"/>
    <property type="match status" value="1"/>
</dbReference>
<evidence type="ECO:0000259" key="3">
    <source>
        <dbReference type="Pfam" id="PF01370"/>
    </source>
</evidence>
<proteinExistence type="inferred from homology"/>
<accession>A0A135TMW1</accession>
<keyword evidence="1" id="KW-0560">Oxidoreductase</keyword>
<sequence>MTLARFAPLSVVRELRHHRSNEFYGQPTTSYTVLPVLDDNSTTTLRTSGFIDTYTILPQHLYTTTTKISAAMLCILPDELLLITGVTGHVGFAVLTHALKAGHTVRCAVRSEAKAAFIRSRPQIRALDLPRARLNFTIVPDITTDGAYDDAIRGVSAVIHVASPLATADSVPRDLHQEYFIQPAVRGTLGMLEAAKRAGTVRRVVITSSVVALTSVDHLEGRERKEAVQPTERTGFKPEPYESEFAAYAASKVAALKGAEAWIAREQPRFEVVHLHPSFVIGRNDIATTASEAMKGTNAVILATLRGKKMGCSYPGATVHVDDVARAHVQALLPTVPGNKSYILSTKSRWNDAKLIAKRSFPEAVERKLIVSSGSVGTVNIDFDASGSEEVFGFKLQGFEEQVRSVVGHFVELRLRRPAPPMVSSSSMAVNQHLRPEVVAA</sequence>
<dbReference type="Gene3D" id="3.40.50.720">
    <property type="entry name" value="NAD(P)-binding Rossmann-like Domain"/>
    <property type="match status" value="1"/>
</dbReference>
<dbReference type="PANTHER" id="PTHR10366">
    <property type="entry name" value="NAD DEPENDENT EPIMERASE/DEHYDRATASE"/>
    <property type="match status" value="1"/>
</dbReference>
<feature type="domain" description="NAD-dependent epimerase/dehydratase" evidence="3">
    <location>
        <begin position="82"/>
        <end position="333"/>
    </location>
</feature>
<dbReference type="InterPro" id="IPR036291">
    <property type="entry name" value="NAD(P)-bd_dom_sf"/>
</dbReference>
<dbReference type="InterPro" id="IPR001509">
    <property type="entry name" value="Epimerase_deHydtase"/>
</dbReference>
<comment type="similarity">
    <text evidence="2">Belongs to the NAD(P)-dependent epimerase/dehydratase family. Dihydroflavonol-4-reductase subfamily.</text>
</comment>
<protein>
    <submittedName>
        <fullName evidence="4">NAD dependent epimerase/dehydratase</fullName>
    </submittedName>
</protein>
<gene>
    <name evidence="4" type="ORF">CSIM01_03762</name>
</gene>
<name>A0A135TMW1_9PEZI</name>